<reference evidence="6 7" key="1">
    <citation type="submission" date="2017-04" db="EMBL/GenBank/DDBJ databases">
        <title>Comparative genome analysis of Subtercola boreus.</title>
        <authorList>
            <person name="Cho Y.-J."/>
            <person name="Cho A."/>
            <person name="Kim O.-S."/>
            <person name="Lee J.-I."/>
        </authorList>
    </citation>
    <scope>NUCLEOTIDE SEQUENCE [LARGE SCALE GENOMIC DNA]</scope>
    <source>
        <strain evidence="6 7">P27444</strain>
    </source>
</reference>
<dbReference type="Proteomes" id="UP000256709">
    <property type="component" value="Unassembled WGS sequence"/>
</dbReference>
<proteinExistence type="inferred from homology"/>
<dbReference type="Pfam" id="PF03780">
    <property type="entry name" value="Asp23"/>
    <property type="match status" value="1"/>
</dbReference>
<evidence type="ECO:0000256" key="2">
    <source>
        <dbReference type="ARBA" id="ARBA00005721"/>
    </source>
</evidence>
<evidence type="ECO:0008006" key="8">
    <source>
        <dbReference type="Google" id="ProtNLM"/>
    </source>
</evidence>
<comment type="subcellular location">
    <subcellularLocation>
        <location evidence="1">Membrane</location>
        <topology evidence="1">Multi-pass membrane protein</topology>
    </subcellularLocation>
</comment>
<evidence type="ECO:0000256" key="4">
    <source>
        <dbReference type="ARBA" id="ARBA00022989"/>
    </source>
</evidence>
<organism evidence="6 7">
    <name type="scientific">Subtercola boreus</name>
    <dbReference type="NCBI Taxonomy" id="120213"/>
    <lineage>
        <taxon>Bacteria</taxon>
        <taxon>Bacillati</taxon>
        <taxon>Actinomycetota</taxon>
        <taxon>Actinomycetes</taxon>
        <taxon>Micrococcales</taxon>
        <taxon>Microbacteriaceae</taxon>
        <taxon>Subtercola</taxon>
    </lineage>
</organism>
<dbReference type="InterPro" id="IPR005531">
    <property type="entry name" value="Asp23"/>
</dbReference>
<dbReference type="InterPro" id="IPR023271">
    <property type="entry name" value="Aquaporin-like"/>
</dbReference>
<protein>
    <recommendedName>
        <fullName evidence="8">Asp23/Gls24 family envelope stress response protein</fullName>
    </recommendedName>
</protein>
<evidence type="ECO:0000256" key="1">
    <source>
        <dbReference type="ARBA" id="ARBA00004141"/>
    </source>
</evidence>
<keyword evidence="5" id="KW-0472">Membrane</keyword>
<keyword evidence="4" id="KW-1133">Transmembrane helix</keyword>
<accession>A0A3E0W2Y8</accession>
<dbReference type="AlphaFoldDB" id="A0A3E0W2Y8"/>
<dbReference type="OrthoDB" id="5125925at2"/>
<comment type="caution">
    <text evidence="6">The sequence shown here is derived from an EMBL/GenBank/DDBJ whole genome shotgun (WGS) entry which is preliminary data.</text>
</comment>
<evidence type="ECO:0000256" key="5">
    <source>
        <dbReference type="ARBA" id="ARBA00023136"/>
    </source>
</evidence>
<keyword evidence="3" id="KW-0812">Transmembrane</keyword>
<name>A0A3E0W2Y8_9MICO</name>
<gene>
    <name evidence="6" type="ORF">B7R21_03020</name>
</gene>
<dbReference type="EMBL" id="NBXA01000005">
    <property type="protein sequence ID" value="RFA15938.1"/>
    <property type="molecule type" value="Genomic_DNA"/>
</dbReference>
<evidence type="ECO:0000256" key="3">
    <source>
        <dbReference type="ARBA" id="ARBA00022692"/>
    </source>
</evidence>
<dbReference type="SUPFAM" id="SSF81338">
    <property type="entry name" value="Aquaporin-like"/>
    <property type="match status" value="1"/>
</dbReference>
<evidence type="ECO:0000313" key="6">
    <source>
        <dbReference type="EMBL" id="RFA15938.1"/>
    </source>
</evidence>
<comment type="similarity">
    <text evidence="2">Belongs to the asp23 family.</text>
</comment>
<sequence length="369" mass="37565">MASDISVIAGIDAAIHLSGGHFNPAATVGLAITDRAERRRTSVNPNRQFAVVMTRSCPIFPTPLHTKETPHMTDALTGDALHAQPVPVDLGSIETTHPDPETPEHLLSTTVAETAAGVTGVHHLGGKASRALDRASRRIRGTSTIPGVTVSRADGGTIIDLDLVVEYPHTITEVLETVRIQVTRAAAQLVSEPVDVNVNVTGVHGPFDKVEPVNEEIDPSDSLAARASAAADTVKTKASEAASTAAGAVTSATDATSDALAGAKDATAEAVSRATEAASTATDAASDAVSSATDTVKARAADTVAAAADVVSDAADTVAEQTDSATVADDTATDMSAAADADADQHENPVIVVVPVILEATAEPSEHHS</sequence>
<dbReference type="Gene3D" id="1.20.1080.10">
    <property type="entry name" value="Glycerol uptake facilitator protein"/>
    <property type="match status" value="1"/>
</dbReference>
<dbReference type="GO" id="GO:0016020">
    <property type="term" value="C:membrane"/>
    <property type="evidence" value="ECO:0007669"/>
    <property type="project" value="UniProtKB-SubCell"/>
</dbReference>
<evidence type="ECO:0000313" key="7">
    <source>
        <dbReference type="Proteomes" id="UP000256709"/>
    </source>
</evidence>